<evidence type="ECO:0000313" key="1">
    <source>
        <dbReference type="EMBL" id="GAA5028111.1"/>
    </source>
</evidence>
<comment type="caution">
    <text evidence="1">The sequence shown here is derived from an EMBL/GenBank/DDBJ whole genome shotgun (WGS) entry which is preliminary data.</text>
</comment>
<sequence>MRRVQALAARPVDVVLEFDDKLRHTKLLVLVRPGAVRFLGRGAGEFCAPRTGRTVFVVSPCGGSAWVTCKGRR</sequence>
<keyword evidence="2" id="KW-1185">Reference proteome</keyword>
<protein>
    <submittedName>
        <fullName evidence="1">Uncharacterized protein</fullName>
    </submittedName>
</protein>
<name>A0ABP9JEH8_9ACTN</name>
<dbReference type="EMBL" id="BAABKB010000030">
    <property type="protein sequence ID" value="GAA5028111.1"/>
    <property type="molecule type" value="Genomic_DNA"/>
</dbReference>
<accession>A0ABP9JEH8</accession>
<gene>
    <name evidence="1" type="ORF">GCM10023335_65680</name>
</gene>
<evidence type="ECO:0000313" key="2">
    <source>
        <dbReference type="Proteomes" id="UP001501759"/>
    </source>
</evidence>
<proteinExistence type="predicted"/>
<organism evidence="1 2">
    <name type="scientific">Streptomyces siamensis</name>
    <dbReference type="NCBI Taxonomy" id="1274986"/>
    <lineage>
        <taxon>Bacteria</taxon>
        <taxon>Bacillati</taxon>
        <taxon>Actinomycetota</taxon>
        <taxon>Actinomycetes</taxon>
        <taxon>Kitasatosporales</taxon>
        <taxon>Streptomycetaceae</taxon>
        <taxon>Streptomyces</taxon>
    </lineage>
</organism>
<reference evidence="2" key="1">
    <citation type="journal article" date="2019" name="Int. J. Syst. Evol. Microbiol.">
        <title>The Global Catalogue of Microorganisms (GCM) 10K type strain sequencing project: providing services to taxonomists for standard genome sequencing and annotation.</title>
        <authorList>
            <consortium name="The Broad Institute Genomics Platform"/>
            <consortium name="The Broad Institute Genome Sequencing Center for Infectious Disease"/>
            <person name="Wu L."/>
            <person name="Ma J."/>
        </authorList>
    </citation>
    <scope>NUCLEOTIDE SEQUENCE [LARGE SCALE GENOMIC DNA]</scope>
    <source>
        <strain evidence="2">JCM 18409</strain>
    </source>
</reference>
<dbReference type="Proteomes" id="UP001501759">
    <property type="component" value="Unassembled WGS sequence"/>
</dbReference>